<proteinExistence type="predicted"/>
<dbReference type="SUPFAM" id="SSF56925">
    <property type="entry name" value="OMPA-like"/>
    <property type="match status" value="1"/>
</dbReference>
<evidence type="ECO:0000313" key="5">
    <source>
        <dbReference type="Proteomes" id="UP000740883"/>
    </source>
</evidence>
<feature type="chain" id="PRO_5040201177" evidence="2">
    <location>
        <begin position="22"/>
        <end position="130"/>
    </location>
</feature>
<dbReference type="Proteomes" id="UP000740883">
    <property type="component" value="Unassembled WGS sequence"/>
</dbReference>
<dbReference type="OrthoDB" id="10619175at2759"/>
<keyword evidence="1 2" id="KW-0732">Signal</keyword>
<comment type="caution">
    <text evidence="4">The sequence shown here is derived from an EMBL/GenBank/DDBJ whole genome shotgun (WGS) entry which is preliminary data.</text>
</comment>
<keyword evidence="5" id="KW-1185">Reference proteome</keyword>
<accession>A0A9P6GV94</accession>
<gene>
    <name evidence="4" type="ORF">NGRA_3175</name>
</gene>
<dbReference type="Pfam" id="PF13505">
    <property type="entry name" value="OMP_b-brl"/>
    <property type="match status" value="1"/>
</dbReference>
<dbReference type="Gene3D" id="2.40.160.20">
    <property type="match status" value="1"/>
</dbReference>
<evidence type="ECO:0000259" key="3">
    <source>
        <dbReference type="Pfam" id="PF13505"/>
    </source>
</evidence>
<dbReference type="InterPro" id="IPR027385">
    <property type="entry name" value="Beta-barrel_OMP"/>
</dbReference>
<feature type="signal peptide" evidence="2">
    <location>
        <begin position="1"/>
        <end position="21"/>
    </location>
</feature>
<sequence length="130" mass="13909">MKKILLTTAAAVILSTSSVYAAEDAFFVKANGGWSKLSKIKGAKSKNDAYFGVGAGYYVMDNARVDLTFDHFVNPTHTSKETANDWGVKIKGTVNTLLLNGYVDLFDVDAFKVFVGAGVGAGQVKAKVTY</sequence>
<name>A0A9P6GV94_9MICR</name>
<evidence type="ECO:0000256" key="1">
    <source>
        <dbReference type="ARBA" id="ARBA00022729"/>
    </source>
</evidence>
<dbReference type="InterPro" id="IPR011250">
    <property type="entry name" value="OMP/PagP_B-barrel"/>
</dbReference>
<reference evidence="4 5" key="1">
    <citation type="journal article" date="2020" name="Genome Biol. Evol.">
        <title>Comparative genomics of strictly vertically transmitted, feminizing microsporidia endosymbionts of amphipod crustaceans.</title>
        <authorList>
            <person name="Cormier A."/>
            <person name="Chebbi M.A."/>
            <person name="Giraud I."/>
            <person name="Wattier R."/>
            <person name="Teixeira M."/>
            <person name="Gilbert C."/>
            <person name="Rigaud T."/>
            <person name="Cordaux R."/>
        </authorList>
    </citation>
    <scope>NUCLEOTIDE SEQUENCE [LARGE SCALE GENOMIC DNA]</scope>
    <source>
        <strain evidence="4 5">Ou3-Ou53</strain>
    </source>
</reference>
<feature type="domain" description="Outer membrane protein beta-barrel" evidence="3">
    <location>
        <begin position="8"/>
        <end position="127"/>
    </location>
</feature>
<evidence type="ECO:0000313" key="4">
    <source>
        <dbReference type="EMBL" id="KAF9758276.1"/>
    </source>
</evidence>
<feature type="non-terminal residue" evidence="4">
    <location>
        <position position="130"/>
    </location>
</feature>
<protein>
    <submittedName>
        <fullName evidence="4">Adhesin</fullName>
    </submittedName>
</protein>
<dbReference type="AlphaFoldDB" id="A0A9P6GV94"/>
<evidence type="ECO:0000256" key="2">
    <source>
        <dbReference type="SAM" id="SignalP"/>
    </source>
</evidence>
<organism evidence="4 5">
    <name type="scientific">Nosema granulosis</name>
    <dbReference type="NCBI Taxonomy" id="83296"/>
    <lineage>
        <taxon>Eukaryota</taxon>
        <taxon>Fungi</taxon>
        <taxon>Fungi incertae sedis</taxon>
        <taxon>Microsporidia</taxon>
        <taxon>Nosematidae</taxon>
        <taxon>Nosema</taxon>
    </lineage>
</organism>
<dbReference type="EMBL" id="SBJO01000638">
    <property type="protein sequence ID" value="KAF9758276.1"/>
    <property type="molecule type" value="Genomic_DNA"/>
</dbReference>